<dbReference type="GO" id="GO:0006338">
    <property type="term" value="P:chromatin remodeling"/>
    <property type="evidence" value="ECO:0007669"/>
    <property type="project" value="UniProtKB-ARBA"/>
</dbReference>
<evidence type="ECO:0000256" key="1">
    <source>
        <dbReference type="ARBA" id="ARBA00011353"/>
    </source>
</evidence>
<evidence type="ECO:0000313" key="5">
    <source>
        <dbReference type="Proteomes" id="UP000676310"/>
    </source>
</evidence>
<feature type="domain" description="Chromo" evidence="3">
    <location>
        <begin position="314"/>
        <end position="372"/>
    </location>
</feature>
<reference evidence="4" key="1">
    <citation type="submission" date="2021-05" db="EMBL/GenBank/DDBJ databases">
        <authorList>
            <person name="Stam R."/>
        </authorList>
    </citation>
    <scope>NUCLEOTIDE SEQUENCE</scope>
    <source>
        <strain evidence="4">CS162</strain>
    </source>
</reference>
<evidence type="ECO:0000259" key="3">
    <source>
        <dbReference type="PROSITE" id="PS50013"/>
    </source>
</evidence>
<name>A0A8J2I9M9_9PLEO</name>
<dbReference type="CDD" id="cd00024">
    <property type="entry name" value="CD_CSD"/>
    <property type="match status" value="1"/>
</dbReference>
<feature type="compositionally biased region" description="Basic and acidic residues" evidence="2">
    <location>
        <begin position="53"/>
        <end position="67"/>
    </location>
</feature>
<dbReference type="InterPro" id="IPR000953">
    <property type="entry name" value="Chromo/chromo_shadow_dom"/>
</dbReference>
<comment type="caution">
    <text evidence="4">The sequence shown here is derived from an EMBL/GenBank/DDBJ whole genome shotgun (WGS) entry which is preliminary data.</text>
</comment>
<dbReference type="Proteomes" id="UP000676310">
    <property type="component" value="Unassembled WGS sequence"/>
</dbReference>
<dbReference type="SMART" id="SM00298">
    <property type="entry name" value="CHROMO"/>
    <property type="match status" value="1"/>
</dbReference>
<dbReference type="AlphaFoldDB" id="A0A8J2I9M9"/>
<dbReference type="Gene3D" id="2.40.50.40">
    <property type="match status" value="1"/>
</dbReference>
<evidence type="ECO:0000313" key="4">
    <source>
        <dbReference type="EMBL" id="CAG5183117.1"/>
    </source>
</evidence>
<keyword evidence="5" id="KW-1185">Reference proteome</keyword>
<evidence type="ECO:0000256" key="2">
    <source>
        <dbReference type="SAM" id="MobiDB-lite"/>
    </source>
</evidence>
<dbReference type="GeneID" id="67010606"/>
<feature type="compositionally biased region" description="Basic residues" evidence="2">
    <location>
        <begin position="219"/>
        <end position="232"/>
    </location>
</feature>
<dbReference type="EMBL" id="CAJRGZ010000028">
    <property type="protein sequence ID" value="CAG5183117.1"/>
    <property type="molecule type" value="Genomic_DNA"/>
</dbReference>
<dbReference type="PROSITE" id="PS50013">
    <property type="entry name" value="CHROMO_2"/>
    <property type="match status" value="1"/>
</dbReference>
<dbReference type="RefSeq" id="XP_043174015.1">
    <property type="nucleotide sequence ID" value="XM_043318080.1"/>
</dbReference>
<accession>A0A8J2I9M9</accession>
<dbReference type="OrthoDB" id="3694450at2759"/>
<feature type="compositionally biased region" description="Basic and acidic residues" evidence="2">
    <location>
        <begin position="274"/>
        <end position="285"/>
    </location>
</feature>
<organism evidence="4 5">
    <name type="scientific">Alternaria atra</name>
    <dbReference type="NCBI Taxonomy" id="119953"/>
    <lineage>
        <taxon>Eukaryota</taxon>
        <taxon>Fungi</taxon>
        <taxon>Dikarya</taxon>
        <taxon>Ascomycota</taxon>
        <taxon>Pezizomycotina</taxon>
        <taxon>Dothideomycetes</taxon>
        <taxon>Pleosporomycetidae</taxon>
        <taxon>Pleosporales</taxon>
        <taxon>Pleosporineae</taxon>
        <taxon>Pleosporaceae</taxon>
        <taxon>Alternaria</taxon>
        <taxon>Alternaria sect. Ulocladioides</taxon>
    </lineage>
</organism>
<feature type="compositionally biased region" description="Polar residues" evidence="2">
    <location>
        <begin position="205"/>
        <end position="218"/>
    </location>
</feature>
<sequence>MALFFDTFSIPHTQDSLQIIQYSGPPKPKQTSRRNPSKAPSSKDSPKSNTELGNKEDFVPTSDRVEVVDLTCLAGEGSSEISSSGGGGDGDDGSNDGLLLQNEWEGVELKQTVSKRSSRKDTEDENSNQPAPSDNSSQGNAVVIEDSQSGSDTDENDSHENDAGRPPTIENTSSSSSSSDTDDDHNDDRSNQTAWLTRKRKRFQPTKQHILSSNTTSRQRLKHNVRSAKQRRLSPSGGRPFSNRPLALKPLSAPPYSGYDAKICYSDDSSDDSSENRVRHLESIKRPMSTVSPCRSRKHKRKRSQDTADEDDEYEVEKILNARLHCRKLQYHVKWLEYEEDPEWYDASNFKNSPHRLQSFHAANPLHPGPPRRLEMWVQCWEEDRDAGNHPDDNKPEGPNK</sequence>
<dbReference type="SUPFAM" id="SSF54160">
    <property type="entry name" value="Chromo domain-like"/>
    <property type="match status" value="1"/>
</dbReference>
<protein>
    <recommendedName>
        <fullName evidence="3">Chromo domain-containing protein</fullName>
    </recommendedName>
</protein>
<feature type="region of interest" description="Disordered" evidence="2">
    <location>
        <begin position="15"/>
        <end position="312"/>
    </location>
</feature>
<proteinExistence type="predicted"/>
<feature type="compositionally biased region" description="Polar residues" evidence="2">
    <location>
        <begin position="127"/>
        <end position="151"/>
    </location>
</feature>
<dbReference type="InterPro" id="IPR016197">
    <property type="entry name" value="Chromo-like_dom_sf"/>
</dbReference>
<gene>
    <name evidence="4" type="ORF">ALTATR162_LOCUS10444</name>
</gene>
<comment type="subunit">
    <text evidence="1">Component of the NuA4 histone acetyltransferase complex.</text>
</comment>